<protein>
    <recommendedName>
        <fullName evidence="2">Reverse transcriptase domain-containing protein</fullName>
    </recommendedName>
</protein>
<evidence type="ECO:0000313" key="1">
    <source>
        <dbReference type="EMBL" id="ETV93767.1"/>
    </source>
</evidence>
<dbReference type="OrthoDB" id="124072at2759"/>
<accession>A0A024TK90</accession>
<dbReference type="STRING" id="157072.A0A024TK90"/>
<dbReference type="VEuPathDB" id="FungiDB:H310_12333"/>
<gene>
    <name evidence="1" type="ORF">H310_12333</name>
</gene>
<dbReference type="InterPro" id="IPR043502">
    <property type="entry name" value="DNA/RNA_pol_sf"/>
</dbReference>
<dbReference type="RefSeq" id="XP_008877576.1">
    <property type="nucleotide sequence ID" value="XM_008879354.1"/>
</dbReference>
<proteinExistence type="predicted"/>
<evidence type="ECO:0008006" key="2">
    <source>
        <dbReference type="Google" id="ProtNLM"/>
    </source>
</evidence>
<reference evidence="1" key="1">
    <citation type="submission" date="2013-12" db="EMBL/GenBank/DDBJ databases">
        <title>The Genome Sequence of Aphanomyces invadans NJM9701.</title>
        <authorList>
            <consortium name="The Broad Institute Genomics Platform"/>
            <person name="Russ C."/>
            <person name="Tyler B."/>
            <person name="van West P."/>
            <person name="Dieguez-Uribeondo J."/>
            <person name="Young S.K."/>
            <person name="Zeng Q."/>
            <person name="Gargeya S."/>
            <person name="Fitzgerald M."/>
            <person name="Abouelleil A."/>
            <person name="Alvarado L."/>
            <person name="Chapman S.B."/>
            <person name="Gainer-Dewar J."/>
            <person name="Goldberg J."/>
            <person name="Griggs A."/>
            <person name="Gujja S."/>
            <person name="Hansen M."/>
            <person name="Howarth C."/>
            <person name="Imamovic A."/>
            <person name="Ireland A."/>
            <person name="Larimer J."/>
            <person name="McCowan C."/>
            <person name="Murphy C."/>
            <person name="Pearson M."/>
            <person name="Poon T.W."/>
            <person name="Priest M."/>
            <person name="Roberts A."/>
            <person name="Saif S."/>
            <person name="Shea T."/>
            <person name="Sykes S."/>
            <person name="Wortman J."/>
            <person name="Nusbaum C."/>
            <person name="Birren B."/>
        </authorList>
    </citation>
    <scope>NUCLEOTIDE SEQUENCE [LARGE SCALE GENOMIC DNA]</scope>
    <source>
        <strain evidence="1">NJM9701</strain>
    </source>
</reference>
<name>A0A024TK90_9STRA</name>
<dbReference type="AlphaFoldDB" id="A0A024TK90"/>
<organism evidence="1">
    <name type="scientific">Aphanomyces invadans</name>
    <dbReference type="NCBI Taxonomy" id="157072"/>
    <lineage>
        <taxon>Eukaryota</taxon>
        <taxon>Sar</taxon>
        <taxon>Stramenopiles</taxon>
        <taxon>Oomycota</taxon>
        <taxon>Saprolegniomycetes</taxon>
        <taxon>Saprolegniales</taxon>
        <taxon>Verrucalvaceae</taxon>
        <taxon>Aphanomyces</taxon>
    </lineage>
</organism>
<dbReference type="GeneID" id="20089383"/>
<dbReference type="SUPFAM" id="SSF56672">
    <property type="entry name" value="DNA/RNA polymerases"/>
    <property type="match status" value="1"/>
</dbReference>
<dbReference type="EMBL" id="KI913989">
    <property type="protein sequence ID" value="ETV93767.1"/>
    <property type="molecule type" value="Genomic_DNA"/>
</dbReference>
<sequence length="205" mass="23045">MPMLEVIVDHLAVDVLVFTDTGVYTPTRVLMGGTDSLAYCQSSVQEMFATELYKSLLIWLDVRGIKLNPKKCRFYEIESRWFWRILSSDGVKQDPERIKELQDLKMPPMTDLMESVYKAACGRTRPTSAKATLADVGWSAAHAACLTACKQALSCVVTLAHPKQDRLICVLAEASDLHWGDVVTQIPHDHVDRELRLKTMSRSCS</sequence>